<reference evidence="1 2" key="1">
    <citation type="submission" date="2019-06" db="EMBL/GenBank/DDBJ databases">
        <title>WGS assembly of Gossypium darwinii.</title>
        <authorList>
            <person name="Chen Z.J."/>
            <person name="Sreedasyam A."/>
            <person name="Ando A."/>
            <person name="Song Q."/>
            <person name="De L."/>
            <person name="Hulse-Kemp A."/>
            <person name="Ding M."/>
            <person name="Ye W."/>
            <person name="Kirkbride R."/>
            <person name="Jenkins J."/>
            <person name="Plott C."/>
            <person name="Lovell J."/>
            <person name="Lin Y.-M."/>
            <person name="Vaughn R."/>
            <person name="Liu B."/>
            <person name="Li W."/>
            <person name="Simpson S."/>
            <person name="Scheffler B."/>
            <person name="Saski C."/>
            <person name="Grover C."/>
            <person name="Hu G."/>
            <person name="Conover J."/>
            <person name="Carlson J."/>
            <person name="Shu S."/>
            <person name="Boston L."/>
            <person name="Williams M."/>
            <person name="Peterson D."/>
            <person name="Mcgee K."/>
            <person name="Jones D."/>
            <person name="Wendel J."/>
            <person name="Stelly D."/>
            <person name="Grimwood J."/>
            <person name="Schmutz J."/>
        </authorList>
    </citation>
    <scope>NUCLEOTIDE SEQUENCE [LARGE SCALE GENOMIC DNA]</scope>
    <source>
        <strain evidence="1">1808015.09</strain>
    </source>
</reference>
<proteinExistence type="predicted"/>
<keyword evidence="2" id="KW-1185">Reference proteome</keyword>
<accession>A0A5D2CWE4</accession>
<organism evidence="1 2">
    <name type="scientific">Gossypium darwinii</name>
    <name type="common">Darwin's cotton</name>
    <name type="synonym">Gossypium barbadense var. darwinii</name>
    <dbReference type="NCBI Taxonomy" id="34276"/>
    <lineage>
        <taxon>Eukaryota</taxon>
        <taxon>Viridiplantae</taxon>
        <taxon>Streptophyta</taxon>
        <taxon>Embryophyta</taxon>
        <taxon>Tracheophyta</taxon>
        <taxon>Spermatophyta</taxon>
        <taxon>Magnoliopsida</taxon>
        <taxon>eudicotyledons</taxon>
        <taxon>Gunneridae</taxon>
        <taxon>Pentapetalae</taxon>
        <taxon>rosids</taxon>
        <taxon>malvids</taxon>
        <taxon>Malvales</taxon>
        <taxon>Malvaceae</taxon>
        <taxon>Malvoideae</taxon>
        <taxon>Gossypium</taxon>
    </lineage>
</organism>
<dbReference type="EMBL" id="CM017704">
    <property type="protein sequence ID" value="TYG73929.1"/>
    <property type="molecule type" value="Genomic_DNA"/>
</dbReference>
<dbReference type="Proteomes" id="UP000323506">
    <property type="component" value="Chromosome D04"/>
</dbReference>
<gene>
    <name evidence="1" type="ORF">ES288_D04G141400v1</name>
</gene>
<evidence type="ECO:0000313" key="1">
    <source>
        <dbReference type="EMBL" id="TYG73929.1"/>
    </source>
</evidence>
<protein>
    <submittedName>
        <fullName evidence="1">Uncharacterized protein</fullName>
    </submittedName>
</protein>
<dbReference type="AlphaFoldDB" id="A0A5D2CWE4"/>
<name>A0A5D2CWE4_GOSDA</name>
<sequence>MSTNPLKNNSLQTEVMSKLHNPSKSQCLYSESEGNMTVKLCAGTQHLAVVVCPFYVASKFAFTKGSIARCHDSAREPTLAPVKYYTTTEFLNTMKLLHHQKINTCDFISTNSMSCHQHIS</sequence>
<evidence type="ECO:0000313" key="2">
    <source>
        <dbReference type="Proteomes" id="UP000323506"/>
    </source>
</evidence>